<evidence type="ECO:0000256" key="5">
    <source>
        <dbReference type="ARBA" id="ARBA00022759"/>
    </source>
</evidence>
<keyword evidence="5" id="KW-0255">Endonuclease</keyword>
<evidence type="ECO:0000256" key="11">
    <source>
        <dbReference type="SAM" id="Coils"/>
    </source>
</evidence>
<dbReference type="InterPro" id="IPR001969">
    <property type="entry name" value="Aspartic_peptidase_AS"/>
</dbReference>
<evidence type="ECO:0000256" key="9">
    <source>
        <dbReference type="ARBA" id="ARBA00023242"/>
    </source>
</evidence>
<comment type="subcellular location">
    <subcellularLocation>
        <location evidence="1">Nucleus</location>
    </subcellularLocation>
</comment>
<keyword evidence="7" id="KW-0694">RNA-binding</keyword>
<accession>A0ABM4VX53</accession>
<feature type="coiled-coil region" evidence="11">
    <location>
        <begin position="7"/>
        <end position="56"/>
    </location>
</feature>
<keyword evidence="5" id="KW-0378">Hydrolase</keyword>
<dbReference type="Gene3D" id="3.30.70.270">
    <property type="match status" value="3"/>
</dbReference>
<dbReference type="PROSITE" id="PS00598">
    <property type="entry name" value="CHROMO_1"/>
    <property type="match status" value="1"/>
</dbReference>
<dbReference type="Gene3D" id="2.40.50.40">
    <property type="match status" value="1"/>
</dbReference>
<dbReference type="RefSeq" id="XP_071924116.1">
    <property type="nucleotide sequence ID" value="XM_072068015.1"/>
</dbReference>
<keyword evidence="8" id="KW-0229">DNA integration</keyword>
<dbReference type="Gene3D" id="2.40.70.10">
    <property type="entry name" value="Acid Proteases"/>
    <property type="match status" value="1"/>
</dbReference>
<dbReference type="InterPro" id="IPR050951">
    <property type="entry name" value="Retrovirus_Pol_polyprotein"/>
</dbReference>
<gene>
    <name evidence="15" type="primary">LOC140015438</name>
</gene>
<keyword evidence="6" id="KW-0460">Magnesium</keyword>
<evidence type="ECO:0000256" key="12">
    <source>
        <dbReference type="SAM" id="MobiDB-lite"/>
    </source>
</evidence>
<dbReference type="Pfam" id="PF00078">
    <property type="entry name" value="RVT_1"/>
    <property type="match status" value="1"/>
</dbReference>
<dbReference type="PROSITE" id="PS50013">
    <property type="entry name" value="CHROMO_2"/>
    <property type="match status" value="1"/>
</dbReference>
<evidence type="ECO:0000256" key="7">
    <source>
        <dbReference type="ARBA" id="ARBA00022884"/>
    </source>
</evidence>
<sequence>MAESTRFRSLKDQLKKQDSKLQELMESMATMQNSSVEELQQKLHAEMDQNNTKLEAMVGSLDQKFNKMEQRFSTMMKLLMKEKGISDLDGGGTEPILSTPSLHLRLTPPNEGPGSQPELRGRQFIPNVPRMELPMFSSGNPREWVRKCQKYFLNYQIAECHKVDVAEMSLERKADNCNSRDIVEEFNKLHQKGTIEDYDEKFKELKTLMLMKNPRLDESYFVSSFISGLKDEIKPMVKMFRPQTLMKVFEVTELQECSLEIQSKQSKASGRGAVEPRFGMYKNSTNDQARQHSYKLPAIIPAPRKTDSIHRDLSKISAEEMQYRRKHGLCYRCGEKFGVGYQCKKGNLNCLNTEEEKKIEFEDAEGEQDELTGRVGELAEVSLNALSRAIKRKSILLMGNLGGLPVKILVDTGSSDSFIHHKVVNLLHLPYHSVSPFTVTLADETDITSGAISPNREFTALAKFCESTCNGASEGQGPQNVHTGKAKELCSLGDRSNKGTRRLASRFHRKNPATAFRGVLHSKGLTTREGVGSPDQPQTNTSPFASPVLLVKKKDNSWRLCIDCRRLNELNVKDKFLIPNIDELLDELHGTKYMSKLDIRVGYHQLRVKAIDIPKTAFQTHHGHFEFLVMSFGLTNAPATFQPNFGVACIAPAFVLNVLAENQLYCKRSKCSFAQTSIEYLGNIISEAGVSMDSTKIECIKLWPVPKTVKELRDFLGLTGYYRRFIKGYGVINKPLTLLLKKKGFTWNHNAQIAFEDLKRAMTAAPMLNMPNFELPFVIETDACGVGIGAELLDIYTGDIEVQQKLAELLLDPHADPDYQVEGGVLKFKGKLLKMDVIQYVRSCDVCQRNKHENVPYPGLLQPIPVPQQAWSYLTMDFIEQLPPSHGFDTILHIIPNQTNKLKGSISAWKTTSDVCAVNTLPIGAAGYLQMSYGTILISISSRLQVIALIKENLTKAQNRMKVFADKHRSERVFQEGDWVFLKLQPYRQQSVAIRRSLKLAAKYFGSFQISAKIELAQSVDSSLPELDVTDQCLLRPEKVLQRRAIMRATQPVIQYLVKWNNLPESESSWEDRSFIDSQFPDFQA</sequence>
<reference evidence="15" key="1">
    <citation type="submission" date="2025-08" db="UniProtKB">
        <authorList>
            <consortium name="RefSeq"/>
        </authorList>
    </citation>
    <scope>IDENTIFICATION</scope>
    <source>
        <tissue evidence="15">Leaves</tissue>
    </source>
</reference>
<dbReference type="Gene3D" id="3.10.10.10">
    <property type="entry name" value="HIV Type 1 Reverse Transcriptase, subunit A, domain 1"/>
    <property type="match status" value="1"/>
</dbReference>
<name>A0ABM4VX53_COFAR</name>
<keyword evidence="3" id="KW-0548">Nucleotidyltransferase</keyword>
<dbReference type="InterPro" id="IPR016197">
    <property type="entry name" value="Chromo-like_dom_sf"/>
</dbReference>
<keyword evidence="11" id="KW-0175">Coiled coil</keyword>
<dbReference type="SUPFAM" id="SSF50630">
    <property type="entry name" value="Acid proteases"/>
    <property type="match status" value="1"/>
</dbReference>
<protein>
    <recommendedName>
        <fullName evidence="13">Chromo domain-containing protein</fullName>
    </recommendedName>
</protein>
<evidence type="ECO:0000313" key="14">
    <source>
        <dbReference type="Proteomes" id="UP001652660"/>
    </source>
</evidence>
<dbReference type="GeneID" id="140015438"/>
<evidence type="ECO:0000256" key="1">
    <source>
        <dbReference type="ARBA" id="ARBA00004123"/>
    </source>
</evidence>
<organism evidence="14 15">
    <name type="scientific">Coffea arabica</name>
    <name type="common">Arabian coffee</name>
    <dbReference type="NCBI Taxonomy" id="13443"/>
    <lineage>
        <taxon>Eukaryota</taxon>
        <taxon>Viridiplantae</taxon>
        <taxon>Streptophyta</taxon>
        <taxon>Embryophyta</taxon>
        <taxon>Tracheophyta</taxon>
        <taxon>Spermatophyta</taxon>
        <taxon>Magnoliopsida</taxon>
        <taxon>eudicotyledons</taxon>
        <taxon>Gunneridae</taxon>
        <taxon>Pentapetalae</taxon>
        <taxon>asterids</taxon>
        <taxon>lamiids</taxon>
        <taxon>Gentianales</taxon>
        <taxon>Rubiaceae</taxon>
        <taxon>Ixoroideae</taxon>
        <taxon>Gardenieae complex</taxon>
        <taxon>Bertiereae - Coffeeae clade</taxon>
        <taxon>Coffeeae</taxon>
        <taxon>Coffea</taxon>
    </lineage>
</organism>
<dbReference type="InterPro" id="IPR041577">
    <property type="entry name" value="RT_RNaseH_2"/>
</dbReference>
<dbReference type="SUPFAM" id="SSF56672">
    <property type="entry name" value="DNA/RNA polymerases"/>
    <property type="match status" value="1"/>
</dbReference>
<keyword evidence="2" id="KW-0808">Transferase</keyword>
<dbReference type="CDD" id="cd01647">
    <property type="entry name" value="RT_LTR"/>
    <property type="match status" value="1"/>
</dbReference>
<keyword evidence="4" id="KW-0540">Nuclease</keyword>
<evidence type="ECO:0000256" key="8">
    <source>
        <dbReference type="ARBA" id="ARBA00022908"/>
    </source>
</evidence>
<keyword evidence="9" id="KW-0539">Nucleus</keyword>
<dbReference type="PANTHER" id="PTHR37984">
    <property type="entry name" value="PROTEIN CBG26694"/>
    <property type="match status" value="1"/>
</dbReference>
<evidence type="ECO:0000256" key="10">
    <source>
        <dbReference type="ARBA" id="ARBA00023268"/>
    </source>
</evidence>
<keyword evidence="10" id="KW-0511">Multifunctional enzyme</keyword>
<proteinExistence type="predicted"/>
<dbReference type="InterPro" id="IPR043502">
    <property type="entry name" value="DNA/RNA_pol_sf"/>
</dbReference>
<keyword evidence="14" id="KW-1185">Reference proteome</keyword>
<dbReference type="SUPFAM" id="SSF54160">
    <property type="entry name" value="Chromo domain-like"/>
    <property type="match status" value="1"/>
</dbReference>
<evidence type="ECO:0000256" key="4">
    <source>
        <dbReference type="ARBA" id="ARBA00022722"/>
    </source>
</evidence>
<evidence type="ECO:0000256" key="3">
    <source>
        <dbReference type="ARBA" id="ARBA00022695"/>
    </source>
</evidence>
<feature type="domain" description="Chromo" evidence="13">
    <location>
        <begin position="1035"/>
        <end position="1085"/>
    </location>
</feature>
<dbReference type="InterPro" id="IPR021109">
    <property type="entry name" value="Peptidase_aspartic_dom_sf"/>
</dbReference>
<dbReference type="CDD" id="cd00303">
    <property type="entry name" value="retropepsin_like"/>
    <property type="match status" value="1"/>
</dbReference>
<dbReference type="Pfam" id="PF00385">
    <property type="entry name" value="Chromo"/>
    <property type="match status" value="1"/>
</dbReference>
<dbReference type="InterPro" id="IPR023780">
    <property type="entry name" value="Chromo_domain"/>
</dbReference>
<dbReference type="PROSITE" id="PS00141">
    <property type="entry name" value="ASP_PROTEASE"/>
    <property type="match status" value="1"/>
</dbReference>
<dbReference type="InterPro" id="IPR043128">
    <property type="entry name" value="Rev_trsase/Diguanyl_cyclase"/>
</dbReference>
<dbReference type="InterPro" id="IPR023779">
    <property type="entry name" value="Chromodomain_CS"/>
</dbReference>
<dbReference type="PANTHER" id="PTHR37984:SF5">
    <property type="entry name" value="PROTEIN NYNRIN-LIKE"/>
    <property type="match status" value="1"/>
</dbReference>
<dbReference type="Proteomes" id="UP001652660">
    <property type="component" value="Chromosome 10e"/>
</dbReference>
<evidence type="ECO:0000256" key="2">
    <source>
        <dbReference type="ARBA" id="ARBA00022679"/>
    </source>
</evidence>
<dbReference type="InterPro" id="IPR000477">
    <property type="entry name" value="RT_dom"/>
</dbReference>
<feature type="region of interest" description="Disordered" evidence="12">
    <location>
        <begin position="99"/>
        <end position="121"/>
    </location>
</feature>
<evidence type="ECO:0000313" key="15">
    <source>
        <dbReference type="RefSeq" id="XP_071924116.1"/>
    </source>
</evidence>
<dbReference type="InterPro" id="IPR000953">
    <property type="entry name" value="Chromo/chromo_shadow_dom"/>
</dbReference>
<dbReference type="Pfam" id="PF17919">
    <property type="entry name" value="RT_RNaseH_2"/>
    <property type="match status" value="1"/>
</dbReference>
<evidence type="ECO:0000256" key="6">
    <source>
        <dbReference type="ARBA" id="ARBA00022842"/>
    </source>
</evidence>
<evidence type="ECO:0000259" key="13">
    <source>
        <dbReference type="PROSITE" id="PS50013"/>
    </source>
</evidence>